<keyword evidence="2" id="KW-1185">Reference proteome</keyword>
<accession>A0A2W0HEX6</accession>
<protein>
    <recommendedName>
        <fullName evidence="3">DinB family protein</fullName>
    </recommendedName>
</protein>
<dbReference type="SUPFAM" id="SSF109854">
    <property type="entry name" value="DinB/YfiT-like putative metalloenzymes"/>
    <property type="match status" value="1"/>
</dbReference>
<dbReference type="Proteomes" id="UP000248066">
    <property type="component" value="Unassembled WGS sequence"/>
</dbReference>
<dbReference type="RefSeq" id="WP_110521142.1">
    <property type="nucleotide sequence ID" value="NZ_PDOF01000003.1"/>
</dbReference>
<evidence type="ECO:0000313" key="1">
    <source>
        <dbReference type="EMBL" id="PYZ95865.1"/>
    </source>
</evidence>
<dbReference type="InterPro" id="IPR034660">
    <property type="entry name" value="DinB/YfiT-like"/>
</dbReference>
<evidence type="ECO:0000313" key="2">
    <source>
        <dbReference type="Proteomes" id="UP000248066"/>
    </source>
</evidence>
<dbReference type="OrthoDB" id="2862789at2"/>
<reference evidence="1 2" key="1">
    <citation type="submission" date="2017-10" db="EMBL/GenBank/DDBJ databases">
        <title>Bacillus sp. nov., a halophilic bacterium isolated from a Yangshapao Lake.</title>
        <authorList>
            <person name="Wang H."/>
        </authorList>
    </citation>
    <scope>NUCLEOTIDE SEQUENCE [LARGE SCALE GENOMIC DNA]</scope>
    <source>
        <strain evidence="1 2">YSP-3</strain>
    </source>
</reference>
<dbReference type="Gene3D" id="1.20.120.450">
    <property type="entry name" value="dinb family like domain"/>
    <property type="match status" value="1"/>
</dbReference>
<name>A0A2W0HEX6_9BACI</name>
<dbReference type="AlphaFoldDB" id="A0A2W0HEX6"/>
<proteinExistence type="predicted"/>
<comment type="caution">
    <text evidence="1">The sequence shown here is derived from an EMBL/GenBank/DDBJ whole genome shotgun (WGS) entry which is preliminary data.</text>
</comment>
<dbReference type="EMBL" id="PDOF01000003">
    <property type="protein sequence ID" value="PYZ95865.1"/>
    <property type="molecule type" value="Genomic_DNA"/>
</dbReference>
<organism evidence="1 2">
    <name type="scientific">Alteribacter lacisalsi</name>
    <dbReference type="NCBI Taxonomy" id="2045244"/>
    <lineage>
        <taxon>Bacteria</taxon>
        <taxon>Bacillati</taxon>
        <taxon>Bacillota</taxon>
        <taxon>Bacilli</taxon>
        <taxon>Bacillales</taxon>
        <taxon>Bacillaceae</taxon>
        <taxon>Alteribacter</taxon>
    </lineage>
</organism>
<evidence type="ECO:0008006" key="3">
    <source>
        <dbReference type="Google" id="ProtNLM"/>
    </source>
</evidence>
<gene>
    <name evidence="1" type="ORF">CR205_15900</name>
</gene>
<sequence length="141" mass="16282">MEILKQRILKAMSLTSDFYEFLNEDTLSLKIPDVPSNTIGEQAYCIIGARESYLKALVKGEWAGFECSLNDHLDKTLIISSLETTRTQTEQFLQETPVSDMKLDLLIDLLEHEVQHHGQLIRYGYGNKIPFPDSWNRRYTV</sequence>